<dbReference type="InterPro" id="IPR013525">
    <property type="entry name" value="ABC2_TM"/>
</dbReference>
<gene>
    <name evidence="8" type="ORF">E5K00_10530</name>
</gene>
<evidence type="ECO:0000256" key="5">
    <source>
        <dbReference type="ARBA" id="ARBA00023136"/>
    </source>
</evidence>
<evidence type="ECO:0000256" key="4">
    <source>
        <dbReference type="ARBA" id="ARBA00022989"/>
    </source>
</evidence>
<organism evidence="8 9">
    <name type="scientific">Hymenobacter aquaticus</name>
    <dbReference type="NCBI Taxonomy" id="1867101"/>
    <lineage>
        <taxon>Bacteria</taxon>
        <taxon>Pseudomonadati</taxon>
        <taxon>Bacteroidota</taxon>
        <taxon>Cytophagia</taxon>
        <taxon>Cytophagales</taxon>
        <taxon>Hymenobacteraceae</taxon>
        <taxon>Hymenobacter</taxon>
    </lineage>
</organism>
<feature type="transmembrane region" description="Helical" evidence="6">
    <location>
        <begin position="315"/>
        <end position="337"/>
    </location>
</feature>
<keyword evidence="3 6" id="KW-0812">Transmembrane</keyword>
<keyword evidence="4 6" id="KW-1133">Transmembrane helix</keyword>
<dbReference type="RefSeq" id="WP_135463175.1">
    <property type="nucleotide sequence ID" value="NZ_SRLC01000001.1"/>
</dbReference>
<feature type="domain" description="ABC-2 type transporter transmembrane" evidence="7">
    <location>
        <begin position="19"/>
        <end position="431"/>
    </location>
</feature>
<keyword evidence="2" id="KW-1003">Cell membrane</keyword>
<feature type="transmembrane region" description="Helical" evidence="6">
    <location>
        <begin position="181"/>
        <end position="200"/>
    </location>
</feature>
<dbReference type="Pfam" id="PF12698">
    <property type="entry name" value="ABC2_membrane_3"/>
    <property type="match status" value="1"/>
</dbReference>
<evidence type="ECO:0000256" key="2">
    <source>
        <dbReference type="ARBA" id="ARBA00022475"/>
    </source>
</evidence>
<dbReference type="InterPro" id="IPR051449">
    <property type="entry name" value="ABC-2_transporter_component"/>
</dbReference>
<dbReference type="Gene3D" id="3.40.190.10">
    <property type="entry name" value="Periplasmic binding protein-like II"/>
    <property type="match status" value="1"/>
</dbReference>
<evidence type="ECO:0000256" key="1">
    <source>
        <dbReference type="ARBA" id="ARBA00004651"/>
    </source>
</evidence>
<dbReference type="GO" id="GO:0005886">
    <property type="term" value="C:plasma membrane"/>
    <property type="evidence" value="ECO:0007669"/>
    <property type="project" value="UniProtKB-SubCell"/>
</dbReference>
<dbReference type="AlphaFoldDB" id="A0A4Z0Q684"/>
<reference evidence="8 9" key="1">
    <citation type="submission" date="2019-04" db="EMBL/GenBank/DDBJ databases">
        <authorList>
            <person name="Feng G."/>
            <person name="Zhang J."/>
            <person name="Zhu H."/>
        </authorList>
    </citation>
    <scope>NUCLEOTIDE SEQUENCE [LARGE SCALE GENOMIC DNA]</scope>
    <source>
        <strain evidence="8 9">JCM 31653</strain>
    </source>
</reference>
<feature type="transmembrane region" description="Helical" evidence="6">
    <location>
        <begin position="21"/>
        <end position="42"/>
    </location>
</feature>
<dbReference type="PANTHER" id="PTHR30294:SF29">
    <property type="entry name" value="MULTIDRUG ABC TRANSPORTER PERMEASE YBHS-RELATED"/>
    <property type="match status" value="1"/>
</dbReference>
<evidence type="ECO:0000313" key="9">
    <source>
        <dbReference type="Proteomes" id="UP000297549"/>
    </source>
</evidence>
<dbReference type="Proteomes" id="UP000297549">
    <property type="component" value="Unassembled WGS sequence"/>
</dbReference>
<dbReference type="GO" id="GO:0140359">
    <property type="term" value="F:ABC-type transporter activity"/>
    <property type="evidence" value="ECO:0007669"/>
    <property type="project" value="InterPro"/>
</dbReference>
<feature type="transmembrane region" description="Helical" evidence="6">
    <location>
        <begin position="357"/>
        <end position="377"/>
    </location>
</feature>
<evidence type="ECO:0000313" key="8">
    <source>
        <dbReference type="EMBL" id="TGE25597.1"/>
    </source>
</evidence>
<proteinExistence type="predicted"/>
<evidence type="ECO:0000256" key="6">
    <source>
        <dbReference type="SAM" id="Phobius"/>
    </source>
</evidence>
<dbReference type="EMBL" id="SRLC01000001">
    <property type="protein sequence ID" value="TGE25597.1"/>
    <property type="molecule type" value="Genomic_DNA"/>
</dbReference>
<feature type="transmembrane region" description="Helical" evidence="6">
    <location>
        <begin position="411"/>
        <end position="435"/>
    </location>
</feature>
<comment type="subcellular location">
    <subcellularLocation>
        <location evidence="1">Cell membrane</location>
        <topology evidence="1">Multi-pass membrane protein</topology>
    </subcellularLocation>
</comment>
<protein>
    <submittedName>
        <fullName evidence="8">ABC transporter permease</fullName>
    </submittedName>
</protein>
<name>A0A4Z0Q684_9BACT</name>
<evidence type="ECO:0000256" key="3">
    <source>
        <dbReference type="ARBA" id="ARBA00022692"/>
    </source>
</evidence>
<dbReference type="OrthoDB" id="9768837at2"/>
<evidence type="ECO:0000259" key="7">
    <source>
        <dbReference type="Pfam" id="PF12698"/>
    </source>
</evidence>
<feature type="transmembrane region" description="Helical" evidence="6">
    <location>
        <begin position="241"/>
        <end position="261"/>
    </location>
</feature>
<sequence>MDKIWLIIQREYLTRVRKKSFLVMTLLAPLIMAGFIVVPIMLAQISENKKVVAVADAGNIFAGELPNDPDSDIRYVPAASTDLATAKAAFRKSKQAALLYIPRYDVNNPTGFRIFARDNLSMPMQIAMERMLNRKIEAARMRQAGLDKDVLDKIKADVDLQTVNLSENGEKASSTGVTTGVAYAAAFLIYMFIFIYGVQIMRGVIEEKTNRIVEVVISSVKPFQLMMGKVMGIAAVGLTQLLLWIVLSTAVTSGLAGVFGAEKVVAARTGQLSAPATVDAAGAAGPAQVGTAATPTKKKESAAARFQQSFSAGLASLNLPLILGSFLFYFLGGYLFYGALFGAIGSAVDNETDTQQFMLPITMPLILTIIIAQSVIIRDPNGTVAFWMSMIPFTSPIAMMMRIPFGAVPGWQLLLSMSLLIAGFVFTIWLAGRIYRVGILMYGKKVNYRELSRWMFYKG</sequence>
<dbReference type="PANTHER" id="PTHR30294">
    <property type="entry name" value="MEMBRANE COMPONENT OF ABC TRANSPORTER YHHJ-RELATED"/>
    <property type="match status" value="1"/>
</dbReference>
<keyword evidence="5 6" id="KW-0472">Membrane</keyword>
<dbReference type="SUPFAM" id="SSF53850">
    <property type="entry name" value="Periplasmic binding protein-like II"/>
    <property type="match status" value="1"/>
</dbReference>
<accession>A0A4Z0Q684</accession>
<keyword evidence="9" id="KW-1185">Reference proteome</keyword>
<comment type="caution">
    <text evidence="8">The sequence shown here is derived from an EMBL/GenBank/DDBJ whole genome shotgun (WGS) entry which is preliminary data.</text>
</comment>